<reference evidence="2" key="1">
    <citation type="submission" date="2022-08" db="EMBL/GenBank/DDBJ databases">
        <title>Nisaea acidiphila sp. nov., isolated from a marine algal debris and emended description of the genus Nisaea Urios et al. 2008.</title>
        <authorList>
            <person name="Kwon K."/>
        </authorList>
    </citation>
    <scope>NUCLEOTIDE SEQUENCE</scope>
    <source>
        <strain evidence="2">MEBiC11861</strain>
    </source>
</reference>
<evidence type="ECO:0000313" key="2">
    <source>
        <dbReference type="EMBL" id="UUX51360.1"/>
    </source>
</evidence>
<accession>A0A9J7AVL2</accession>
<evidence type="ECO:0000256" key="1">
    <source>
        <dbReference type="SAM" id="MobiDB-lite"/>
    </source>
</evidence>
<proteinExistence type="predicted"/>
<dbReference type="Proteomes" id="UP001060336">
    <property type="component" value="Chromosome"/>
</dbReference>
<dbReference type="EMBL" id="CP102480">
    <property type="protein sequence ID" value="UUX51360.1"/>
    <property type="molecule type" value="Genomic_DNA"/>
</dbReference>
<dbReference type="KEGG" id="naci:NUH88_06605"/>
<organism evidence="2 3">
    <name type="scientific">Nisaea acidiphila</name>
    <dbReference type="NCBI Taxonomy" id="1862145"/>
    <lineage>
        <taxon>Bacteria</taxon>
        <taxon>Pseudomonadati</taxon>
        <taxon>Pseudomonadota</taxon>
        <taxon>Alphaproteobacteria</taxon>
        <taxon>Rhodospirillales</taxon>
        <taxon>Thalassobaculaceae</taxon>
        <taxon>Nisaea</taxon>
    </lineage>
</organism>
<gene>
    <name evidence="2" type="ORF">NUH88_06605</name>
</gene>
<feature type="compositionally biased region" description="Basic and acidic residues" evidence="1">
    <location>
        <begin position="1"/>
        <end position="25"/>
    </location>
</feature>
<keyword evidence="3" id="KW-1185">Reference proteome</keyword>
<feature type="compositionally biased region" description="Basic and acidic residues" evidence="1">
    <location>
        <begin position="41"/>
        <end position="51"/>
    </location>
</feature>
<dbReference type="RefSeq" id="WP_257770797.1">
    <property type="nucleotide sequence ID" value="NZ_CP102480.1"/>
</dbReference>
<evidence type="ECO:0000313" key="3">
    <source>
        <dbReference type="Proteomes" id="UP001060336"/>
    </source>
</evidence>
<feature type="region of interest" description="Disordered" evidence="1">
    <location>
        <begin position="1"/>
        <end position="58"/>
    </location>
</feature>
<sequence>MAKSPKEPESGAPKSEAELRAERRAAALRANLHRRKAQTRQRADGPADTRGESGSGDS</sequence>
<protein>
    <submittedName>
        <fullName evidence="2">Uncharacterized protein</fullName>
    </submittedName>
</protein>
<name>A0A9J7AVL2_9PROT</name>
<dbReference type="AlphaFoldDB" id="A0A9J7AVL2"/>